<protein>
    <submittedName>
        <fullName evidence="1">RNA polymerase II transcription factor B subunit 4</fullName>
    </submittedName>
</protein>
<accession>A0A5A7QYA6</accession>
<dbReference type="Proteomes" id="UP000325081">
    <property type="component" value="Unassembled WGS sequence"/>
</dbReference>
<name>A0A5A7QYA6_STRAF</name>
<evidence type="ECO:0000313" key="2">
    <source>
        <dbReference type="Proteomes" id="UP000325081"/>
    </source>
</evidence>
<reference evidence="2" key="1">
    <citation type="journal article" date="2019" name="Curr. Biol.">
        <title>Genome Sequence of Striga asiatica Provides Insight into the Evolution of Plant Parasitism.</title>
        <authorList>
            <person name="Yoshida S."/>
            <person name="Kim S."/>
            <person name="Wafula E.K."/>
            <person name="Tanskanen J."/>
            <person name="Kim Y.M."/>
            <person name="Honaas L."/>
            <person name="Yang Z."/>
            <person name="Spallek T."/>
            <person name="Conn C.E."/>
            <person name="Ichihashi Y."/>
            <person name="Cheong K."/>
            <person name="Cui S."/>
            <person name="Der J.P."/>
            <person name="Gundlach H."/>
            <person name="Jiao Y."/>
            <person name="Hori C."/>
            <person name="Ishida J.K."/>
            <person name="Kasahara H."/>
            <person name="Kiba T."/>
            <person name="Kim M.S."/>
            <person name="Koo N."/>
            <person name="Laohavisit A."/>
            <person name="Lee Y.H."/>
            <person name="Lumba S."/>
            <person name="McCourt P."/>
            <person name="Mortimer J.C."/>
            <person name="Mutuku J.M."/>
            <person name="Nomura T."/>
            <person name="Sasaki-Sekimoto Y."/>
            <person name="Seto Y."/>
            <person name="Wang Y."/>
            <person name="Wakatake T."/>
            <person name="Sakakibara H."/>
            <person name="Demura T."/>
            <person name="Yamaguchi S."/>
            <person name="Yoneyama K."/>
            <person name="Manabe R.I."/>
            <person name="Nelson D.C."/>
            <person name="Schulman A.H."/>
            <person name="Timko M.P."/>
            <person name="dePamphilis C.W."/>
            <person name="Choi D."/>
            <person name="Shirasu K."/>
        </authorList>
    </citation>
    <scope>NUCLEOTIDE SEQUENCE [LARGE SCALE GENOMIC DNA]</scope>
    <source>
        <strain evidence="2">cv. UVA1</strain>
    </source>
</reference>
<sequence length="147" mass="16302">MYIVFVASKLASQLIIFGVDIHCRPSQTKFSGLKRFLRRLNSFEDNDGGHGSGAGRLHDGQHNQLEQPANGLTVVSVADLLCQLEYASRARRRHSNPTTTTLHLRVLILTRLIRCGPATTTADVFEECGVYGLIVSTTKMDGEFLRE</sequence>
<comment type="caution">
    <text evidence="1">The sequence shown here is derived from an EMBL/GenBank/DDBJ whole genome shotgun (WGS) entry which is preliminary data.</text>
</comment>
<proteinExistence type="predicted"/>
<gene>
    <name evidence="1" type="ORF">STAS_27694</name>
</gene>
<dbReference type="EMBL" id="BKCP01009181">
    <property type="protein sequence ID" value="GER50393.1"/>
    <property type="molecule type" value="Genomic_DNA"/>
</dbReference>
<keyword evidence="2" id="KW-1185">Reference proteome</keyword>
<dbReference type="AlphaFoldDB" id="A0A5A7QYA6"/>
<evidence type="ECO:0000313" key="1">
    <source>
        <dbReference type="EMBL" id="GER50393.1"/>
    </source>
</evidence>
<organism evidence="1 2">
    <name type="scientific">Striga asiatica</name>
    <name type="common">Asiatic witchweed</name>
    <name type="synonym">Buchnera asiatica</name>
    <dbReference type="NCBI Taxonomy" id="4170"/>
    <lineage>
        <taxon>Eukaryota</taxon>
        <taxon>Viridiplantae</taxon>
        <taxon>Streptophyta</taxon>
        <taxon>Embryophyta</taxon>
        <taxon>Tracheophyta</taxon>
        <taxon>Spermatophyta</taxon>
        <taxon>Magnoliopsida</taxon>
        <taxon>eudicotyledons</taxon>
        <taxon>Gunneridae</taxon>
        <taxon>Pentapetalae</taxon>
        <taxon>asterids</taxon>
        <taxon>lamiids</taxon>
        <taxon>Lamiales</taxon>
        <taxon>Orobanchaceae</taxon>
        <taxon>Buchnereae</taxon>
        <taxon>Striga</taxon>
    </lineage>
</organism>